<keyword evidence="5" id="KW-0804">Transcription</keyword>
<reference evidence="10 11" key="1">
    <citation type="submission" date="2024-02" db="EMBL/GenBank/DDBJ databases">
        <authorList>
            <consortium name="ELIXIR-Norway"/>
            <consortium name="Elixir Norway"/>
        </authorList>
    </citation>
    <scope>NUCLEOTIDE SEQUENCE [LARGE SCALE GENOMIC DNA]</scope>
</reference>
<organism evidence="10 11">
    <name type="scientific">Sphagnum troendelagicum</name>
    <dbReference type="NCBI Taxonomy" id="128251"/>
    <lineage>
        <taxon>Eukaryota</taxon>
        <taxon>Viridiplantae</taxon>
        <taxon>Streptophyta</taxon>
        <taxon>Embryophyta</taxon>
        <taxon>Bryophyta</taxon>
        <taxon>Sphagnophytina</taxon>
        <taxon>Sphagnopsida</taxon>
        <taxon>Sphagnales</taxon>
        <taxon>Sphagnaceae</taxon>
        <taxon>Sphagnum</taxon>
    </lineage>
</organism>
<keyword evidence="4" id="KW-0010">Activator</keyword>
<dbReference type="CDD" id="cd00018">
    <property type="entry name" value="AP2"/>
    <property type="match status" value="1"/>
</dbReference>
<evidence type="ECO:0000256" key="4">
    <source>
        <dbReference type="ARBA" id="ARBA00023159"/>
    </source>
</evidence>
<evidence type="ECO:0000313" key="11">
    <source>
        <dbReference type="Proteomes" id="UP001497512"/>
    </source>
</evidence>
<keyword evidence="6" id="KW-0539">Nucleus</keyword>
<comment type="similarity">
    <text evidence="7">Belongs to the AP2/ERF transcription factor family. ERF subfamily.</text>
</comment>
<keyword evidence="3" id="KW-0238">DNA-binding</keyword>
<accession>A0ABP0T9W4</accession>
<dbReference type="Proteomes" id="UP001497512">
    <property type="component" value="Chromosome 1"/>
</dbReference>
<dbReference type="Gene3D" id="3.30.730.10">
    <property type="entry name" value="AP2/ERF domain"/>
    <property type="match status" value="1"/>
</dbReference>
<dbReference type="PROSITE" id="PS51032">
    <property type="entry name" value="AP2_ERF"/>
    <property type="match status" value="1"/>
</dbReference>
<dbReference type="PANTHER" id="PTHR31839">
    <property type="entry name" value="DEHYDRATION-RESPONSIVE ELEMENT-BINDING PROTEIN 1D"/>
    <property type="match status" value="1"/>
</dbReference>
<protein>
    <recommendedName>
        <fullName evidence="9">AP2/ERF domain-containing protein</fullName>
    </recommendedName>
</protein>
<proteinExistence type="inferred from homology"/>
<dbReference type="PANTHER" id="PTHR31839:SF2">
    <property type="entry name" value="DEHYDRATION-RESPONSIVE ELEMENT-BINDING PROTEIN 1D"/>
    <property type="match status" value="1"/>
</dbReference>
<dbReference type="InterPro" id="IPR036955">
    <property type="entry name" value="AP2/ERF_dom_sf"/>
</dbReference>
<keyword evidence="11" id="KW-1185">Reference proteome</keyword>
<dbReference type="SMART" id="SM00380">
    <property type="entry name" value="AP2"/>
    <property type="match status" value="1"/>
</dbReference>
<dbReference type="InterPro" id="IPR016177">
    <property type="entry name" value="DNA-bd_dom_sf"/>
</dbReference>
<feature type="region of interest" description="Disordered" evidence="8">
    <location>
        <begin position="1"/>
        <end position="29"/>
    </location>
</feature>
<evidence type="ECO:0000256" key="8">
    <source>
        <dbReference type="SAM" id="MobiDB-lite"/>
    </source>
</evidence>
<feature type="region of interest" description="Disordered" evidence="8">
    <location>
        <begin position="128"/>
        <end position="158"/>
    </location>
</feature>
<dbReference type="InterPro" id="IPR045277">
    <property type="entry name" value="DRE1A-I"/>
</dbReference>
<evidence type="ECO:0000256" key="7">
    <source>
        <dbReference type="ARBA" id="ARBA00024343"/>
    </source>
</evidence>
<evidence type="ECO:0000259" key="9">
    <source>
        <dbReference type="PROSITE" id="PS51032"/>
    </source>
</evidence>
<dbReference type="InterPro" id="IPR001471">
    <property type="entry name" value="AP2/ERF_dom"/>
</dbReference>
<evidence type="ECO:0000313" key="10">
    <source>
        <dbReference type="EMBL" id="CAK9190564.1"/>
    </source>
</evidence>
<comment type="subcellular location">
    <subcellularLocation>
        <location evidence="1">Nucleus</location>
    </subcellularLocation>
</comment>
<evidence type="ECO:0000256" key="3">
    <source>
        <dbReference type="ARBA" id="ARBA00023125"/>
    </source>
</evidence>
<evidence type="ECO:0000256" key="1">
    <source>
        <dbReference type="ARBA" id="ARBA00004123"/>
    </source>
</evidence>
<feature type="domain" description="AP2/ERF" evidence="9">
    <location>
        <begin position="167"/>
        <end position="231"/>
    </location>
</feature>
<evidence type="ECO:0000256" key="5">
    <source>
        <dbReference type="ARBA" id="ARBA00023163"/>
    </source>
</evidence>
<evidence type="ECO:0000256" key="6">
    <source>
        <dbReference type="ARBA" id="ARBA00023242"/>
    </source>
</evidence>
<sequence>MPDQNISSSGPREAELQGLKSAGLRSSSLSDECREFSRLSTAFFSRRSCDVKPSLRADGVAGVLLTKAQNHSLAKKQLLAAAAAVPVTCDSATKISITSPKIPSQREPPLKTVGVAASAAVVKPLETKGEARLGRKRKGQSSSSSSETTIKPENVEIASLDSESAPEYRGVRVRPGVKGFLVEIRPKRWKKTIWLGTYQTSPEAARAYDAGIFYTGKCIPYNFQESEGSFPPLPKHLSLANFDPDVMEQSKVFVKQRAVEAAMRKVPSSRLPVTRNKVDNETSSVGVQGCNFTSGFACENKGVKGEEYAGFDPVTADPFQNLEPLPYDLSCCDKQLFGNDKDCWGRISVAVDDYMLQTAMVGDEDLDNEKQRLNPTDGVLFDPSHDEEKRLVAAETSFESIFGSESDGNLTSPSLDSRGLQSFDLGVWSVSSCAGLSLFNVEEFESCGSPQVRNLSDLSFAMTHLEDPLVLCQNWEGASLMYGCIDSNNLSVEAMTMNSQFGYVGMPEVGDNMVG</sequence>
<dbReference type="SUPFAM" id="SSF54171">
    <property type="entry name" value="DNA-binding domain"/>
    <property type="match status" value="1"/>
</dbReference>
<dbReference type="EMBL" id="OZ019893">
    <property type="protein sequence ID" value="CAK9190564.1"/>
    <property type="molecule type" value="Genomic_DNA"/>
</dbReference>
<keyword evidence="2" id="KW-0805">Transcription regulation</keyword>
<gene>
    <name evidence="10" type="ORF">CSSPTR1EN2_LOCUS953</name>
</gene>
<name>A0ABP0T9W4_9BRYO</name>
<evidence type="ECO:0000256" key="2">
    <source>
        <dbReference type="ARBA" id="ARBA00023015"/>
    </source>
</evidence>
<feature type="compositionally biased region" description="Polar residues" evidence="8">
    <location>
        <begin position="1"/>
        <end position="10"/>
    </location>
</feature>